<evidence type="ECO:0000313" key="2">
    <source>
        <dbReference type="Proteomes" id="UP001359559"/>
    </source>
</evidence>
<keyword evidence="2" id="KW-1185">Reference proteome</keyword>
<dbReference type="Proteomes" id="UP001359559">
    <property type="component" value="Unassembled WGS sequence"/>
</dbReference>
<dbReference type="AlphaFoldDB" id="A0AAN9EX66"/>
<comment type="caution">
    <text evidence="1">The sequence shown here is derived from an EMBL/GenBank/DDBJ whole genome shotgun (WGS) entry which is preliminary data.</text>
</comment>
<protein>
    <submittedName>
        <fullName evidence="1">Uncharacterized protein</fullName>
    </submittedName>
</protein>
<evidence type="ECO:0000313" key="1">
    <source>
        <dbReference type="EMBL" id="KAK7264260.1"/>
    </source>
</evidence>
<gene>
    <name evidence="1" type="ORF">RJT34_31866</name>
</gene>
<dbReference type="EMBL" id="JAYKXN010000008">
    <property type="protein sequence ID" value="KAK7264260.1"/>
    <property type="molecule type" value="Genomic_DNA"/>
</dbReference>
<accession>A0AAN9EX66</accession>
<reference evidence="1 2" key="1">
    <citation type="submission" date="2024-01" db="EMBL/GenBank/DDBJ databases">
        <title>The genomes of 5 underutilized Papilionoideae crops provide insights into root nodulation and disease resistance.</title>
        <authorList>
            <person name="Yuan L."/>
        </authorList>
    </citation>
    <scope>NUCLEOTIDE SEQUENCE [LARGE SCALE GENOMIC DNA]</scope>
    <source>
        <strain evidence="1">LY-2023</strain>
        <tissue evidence="1">Leaf</tissue>
    </source>
</reference>
<name>A0AAN9EX66_CLITE</name>
<organism evidence="1 2">
    <name type="scientific">Clitoria ternatea</name>
    <name type="common">Butterfly pea</name>
    <dbReference type="NCBI Taxonomy" id="43366"/>
    <lineage>
        <taxon>Eukaryota</taxon>
        <taxon>Viridiplantae</taxon>
        <taxon>Streptophyta</taxon>
        <taxon>Embryophyta</taxon>
        <taxon>Tracheophyta</taxon>
        <taxon>Spermatophyta</taxon>
        <taxon>Magnoliopsida</taxon>
        <taxon>eudicotyledons</taxon>
        <taxon>Gunneridae</taxon>
        <taxon>Pentapetalae</taxon>
        <taxon>rosids</taxon>
        <taxon>fabids</taxon>
        <taxon>Fabales</taxon>
        <taxon>Fabaceae</taxon>
        <taxon>Papilionoideae</taxon>
        <taxon>50 kb inversion clade</taxon>
        <taxon>NPAAA clade</taxon>
        <taxon>indigoferoid/millettioid clade</taxon>
        <taxon>Phaseoleae</taxon>
        <taxon>Clitoria</taxon>
    </lineage>
</organism>
<sequence length="110" mass="12294">MITINKLLLAKTDKFPCSQKVSTFKCPSCVEASTRTTRTLIPLVVQNRSLVRILRKPQSSQPQNALPKLRRCQVGEPSNAVKRRRVETLVALSAAQVSLEHLEPVTVLFL</sequence>
<proteinExistence type="predicted"/>